<evidence type="ECO:0000313" key="2">
    <source>
        <dbReference type="EMBL" id="ODM11757.1"/>
    </source>
</evidence>
<dbReference type="Gene3D" id="3.40.50.300">
    <property type="entry name" value="P-loop containing nucleotide triphosphate hydrolases"/>
    <property type="match status" value="1"/>
</dbReference>
<feature type="domain" description="ATPase AAA-type core" evidence="1">
    <location>
        <begin position="276"/>
        <end position="361"/>
    </location>
</feature>
<comment type="caution">
    <text evidence="2">The sequence shown here is derived from an EMBL/GenBank/DDBJ whole genome shotgun (WGS) entry which is preliminary data.</text>
</comment>
<organism evidence="2 3">
    <name type="scientific">Eisenbergiella tayi</name>
    <dbReference type="NCBI Taxonomy" id="1432052"/>
    <lineage>
        <taxon>Bacteria</taxon>
        <taxon>Bacillati</taxon>
        <taxon>Bacillota</taxon>
        <taxon>Clostridia</taxon>
        <taxon>Lachnospirales</taxon>
        <taxon>Lachnospiraceae</taxon>
        <taxon>Eisenbergiella</taxon>
    </lineage>
</organism>
<dbReference type="GO" id="GO:0005524">
    <property type="term" value="F:ATP binding"/>
    <property type="evidence" value="ECO:0007669"/>
    <property type="project" value="InterPro"/>
</dbReference>
<accession>A0A1E3ASS3</accession>
<feature type="domain" description="ATPase AAA-type core" evidence="1">
    <location>
        <begin position="46"/>
        <end position="137"/>
    </location>
</feature>
<sequence length="424" mass="49056">MLLMFKVKNYTSFKEEAILDMRATSYVQHPSHVIEADNKINLLKTTVLYGANASGKSNFISAMFFFEQYIFSQFINKIENEDFESIENQIKIKLEPFLLSNNEKEASEFDIIFIRNGKQIQYGFECTSKEVLNEWLYIDEKKVFERKGLVLSFGSKYQKMLNAYKKLPAERLYIAVLEYFLDNEEKEAVLGDFISFFVEEYDVFSEILFESTVKRLAGSVMLSEKLIHSKSFRQKVENYLRLIDVGIKRLDVSTEIVLDENTGKKKKKKVVRTVHDVYDDDGNAVGEKLFELQQESTGTLRFLSYIQNIVEMISKGGVFIVDEMSARLHPLLSKLIVDIFGSSHNKQAQLIFTTHDISLLNYNQFRRDEIAFIDKNERGESVLYALSDLKVREDATFSKDYLQGKYGAIPVFNYDEIIGGEHNG</sequence>
<evidence type="ECO:0000313" key="3">
    <source>
        <dbReference type="Proteomes" id="UP000095003"/>
    </source>
</evidence>
<name>A0A1E3ASS3_9FIRM</name>
<dbReference type="Proteomes" id="UP000095003">
    <property type="component" value="Unassembled WGS sequence"/>
</dbReference>
<dbReference type="InterPro" id="IPR027417">
    <property type="entry name" value="P-loop_NTPase"/>
</dbReference>
<dbReference type="RefSeq" id="WP_069156964.1">
    <property type="nucleotide sequence ID" value="NZ_JBKXXQ010000009.1"/>
</dbReference>
<dbReference type="Pfam" id="PF13304">
    <property type="entry name" value="AAA_21"/>
    <property type="match status" value="2"/>
</dbReference>
<reference evidence="2 3" key="1">
    <citation type="submission" date="2016-07" db="EMBL/GenBank/DDBJ databases">
        <title>Characterization of isolates of Eisenbergiella tayi derived from blood cultures, using whole genome sequencing.</title>
        <authorList>
            <person name="Burdz T."/>
            <person name="Wiebe D."/>
            <person name="Huynh C."/>
            <person name="Bernard K."/>
        </authorList>
    </citation>
    <scope>NUCLEOTIDE SEQUENCE [LARGE SCALE GENOMIC DNA]</scope>
    <source>
        <strain evidence="2 3">NML 120489</strain>
    </source>
</reference>
<protein>
    <recommendedName>
        <fullName evidence="1">ATPase AAA-type core domain-containing protein</fullName>
    </recommendedName>
</protein>
<dbReference type="SUPFAM" id="SSF52540">
    <property type="entry name" value="P-loop containing nucleoside triphosphate hydrolases"/>
    <property type="match status" value="1"/>
</dbReference>
<dbReference type="GeneID" id="93303768"/>
<dbReference type="PANTHER" id="PTHR40396:SF1">
    <property type="entry name" value="ATPASE AAA-TYPE CORE DOMAIN-CONTAINING PROTEIN"/>
    <property type="match status" value="1"/>
</dbReference>
<dbReference type="AlphaFoldDB" id="A0A1E3ASS3"/>
<dbReference type="PANTHER" id="PTHR40396">
    <property type="entry name" value="ATPASE-LIKE PROTEIN"/>
    <property type="match status" value="1"/>
</dbReference>
<dbReference type="GO" id="GO:0016887">
    <property type="term" value="F:ATP hydrolysis activity"/>
    <property type="evidence" value="ECO:0007669"/>
    <property type="project" value="InterPro"/>
</dbReference>
<evidence type="ECO:0000259" key="1">
    <source>
        <dbReference type="Pfam" id="PF13304"/>
    </source>
</evidence>
<proteinExistence type="predicted"/>
<dbReference type="InterPro" id="IPR003959">
    <property type="entry name" value="ATPase_AAA_core"/>
</dbReference>
<dbReference type="EMBL" id="MCGI01000002">
    <property type="protein sequence ID" value="ODM11757.1"/>
    <property type="molecule type" value="Genomic_DNA"/>
</dbReference>
<gene>
    <name evidence="2" type="ORF">BEH84_02372</name>
</gene>